<evidence type="ECO:0000259" key="1">
    <source>
        <dbReference type="Pfam" id="PF21781"/>
    </source>
</evidence>
<keyword evidence="3" id="KW-1185">Reference proteome</keyword>
<organism evidence="2 3">
    <name type="scientific">Acetobacter estunensis</name>
    <dbReference type="NCBI Taxonomy" id="104097"/>
    <lineage>
        <taxon>Bacteria</taxon>
        <taxon>Pseudomonadati</taxon>
        <taxon>Pseudomonadota</taxon>
        <taxon>Alphaproteobacteria</taxon>
        <taxon>Acetobacterales</taxon>
        <taxon>Acetobacteraceae</taxon>
        <taxon>Acetobacter</taxon>
    </lineage>
</organism>
<dbReference type="AlphaFoldDB" id="A0A967B796"/>
<sequence>MAQFTGTTQYYRWFGGLVLTDGAQFLARNGAGWLMDVLASVQSLPAVRAEERQFWTLSVDLEQHSGVVVCTDGGKSGQPERELYRQEIEYTDFPLTEIKLFAFSEAGLGRVVLLPSEY</sequence>
<comment type="caution">
    <text evidence="2">The sequence shown here is derived from an EMBL/GenBank/DDBJ whole genome shotgun (WGS) entry which is preliminary data.</text>
</comment>
<accession>A0A967B796</accession>
<dbReference type="EMBL" id="WOTH01000053">
    <property type="protein sequence ID" value="NHO55190.1"/>
    <property type="molecule type" value="Genomic_DNA"/>
</dbReference>
<dbReference type="Pfam" id="PF21781">
    <property type="entry name" value="DUF6876"/>
    <property type="match status" value="1"/>
</dbReference>
<feature type="domain" description="DUF6876" evidence="1">
    <location>
        <begin position="2"/>
        <end position="118"/>
    </location>
</feature>
<reference evidence="2" key="1">
    <citation type="submission" date="2019-11" db="EMBL/GenBank/DDBJ databases">
        <title>Description of new Acetobacter species.</title>
        <authorList>
            <person name="Cleenwerck I."/>
            <person name="Sombolestani A.S."/>
        </authorList>
    </citation>
    <scope>NUCLEOTIDE SEQUENCE</scope>
    <source>
        <strain evidence="2">LMG 1626</strain>
    </source>
</reference>
<protein>
    <recommendedName>
        <fullName evidence="1">DUF6876 domain-containing protein</fullName>
    </recommendedName>
</protein>
<dbReference type="InterPro" id="IPR049241">
    <property type="entry name" value="DUF6876"/>
</dbReference>
<proteinExistence type="predicted"/>
<gene>
    <name evidence="2" type="ORF">GOB87_14785</name>
</gene>
<evidence type="ECO:0000313" key="2">
    <source>
        <dbReference type="EMBL" id="NHO55190.1"/>
    </source>
</evidence>
<dbReference type="Proteomes" id="UP000597459">
    <property type="component" value="Unassembled WGS sequence"/>
</dbReference>
<name>A0A967B796_9PROT</name>
<evidence type="ECO:0000313" key="3">
    <source>
        <dbReference type="Proteomes" id="UP000597459"/>
    </source>
</evidence>